<reference evidence="5 6" key="1">
    <citation type="submission" date="2019-07" db="EMBL/GenBank/DDBJ databases">
        <title>Genomes of sea-ice associated Colwellia species.</title>
        <authorList>
            <person name="Bowman J.P."/>
        </authorList>
    </citation>
    <scope>NUCLEOTIDE SEQUENCE [LARGE SCALE GENOMIC DNA]</scope>
    <source>
        <strain evidence="5 6">ACAM 459</strain>
    </source>
</reference>
<dbReference type="RefSeq" id="WP_146782636.1">
    <property type="nucleotide sequence ID" value="NZ_VOLT01000001.1"/>
</dbReference>
<dbReference type="GO" id="GO:0005829">
    <property type="term" value="C:cytosol"/>
    <property type="evidence" value="ECO:0007669"/>
    <property type="project" value="TreeGrafter"/>
</dbReference>
<keyword evidence="6" id="KW-1185">Reference proteome</keyword>
<dbReference type="SUPFAM" id="SSF51206">
    <property type="entry name" value="cAMP-binding domain-like"/>
    <property type="match status" value="1"/>
</dbReference>
<keyword evidence="2" id="KW-0238">DNA-binding</keyword>
<dbReference type="PANTHER" id="PTHR24567:SF75">
    <property type="entry name" value="FUMARATE AND NITRATE REDUCTION REGULATORY PROTEIN"/>
    <property type="match status" value="1"/>
</dbReference>
<dbReference type="AlphaFoldDB" id="A0A5C6QSN7"/>
<dbReference type="Pfam" id="PF13545">
    <property type="entry name" value="HTH_Crp_2"/>
    <property type="match status" value="1"/>
</dbReference>
<dbReference type="EMBL" id="VOLT01000001">
    <property type="protein sequence ID" value="TWX71964.1"/>
    <property type="molecule type" value="Genomic_DNA"/>
</dbReference>
<dbReference type="GO" id="GO:0003677">
    <property type="term" value="F:DNA binding"/>
    <property type="evidence" value="ECO:0007669"/>
    <property type="project" value="UniProtKB-KW"/>
</dbReference>
<dbReference type="Gene3D" id="1.10.10.10">
    <property type="entry name" value="Winged helix-like DNA-binding domain superfamily/Winged helix DNA-binding domain"/>
    <property type="match status" value="1"/>
</dbReference>
<name>A0A5C6QSN7_9GAMM</name>
<evidence type="ECO:0000256" key="2">
    <source>
        <dbReference type="ARBA" id="ARBA00023125"/>
    </source>
</evidence>
<dbReference type="InterPro" id="IPR014710">
    <property type="entry name" value="RmlC-like_jellyroll"/>
</dbReference>
<dbReference type="InterPro" id="IPR018490">
    <property type="entry name" value="cNMP-bd_dom_sf"/>
</dbReference>
<dbReference type="InterPro" id="IPR050397">
    <property type="entry name" value="Env_Response_Regulators"/>
</dbReference>
<proteinExistence type="predicted"/>
<dbReference type="InterPro" id="IPR036388">
    <property type="entry name" value="WH-like_DNA-bd_sf"/>
</dbReference>
<dbReference type="SMART" id="SM00419">
    <property type="entry name" value="HTH_CRP"/>
    <property type="match status" value="1"/>
</dbReference>
<dbReference type="CDD" id="cd00038">
    <property type="entry name" value="CAP_ED"/>
    <property type="match status" value="1"/>
</dbReference>
<feature type="domain" description="HTH crp-type" evidence="4">
    <location>
        <begin position="180"/>
        <end position="253"/>
    </location>
</feature>
<dbReference type="GO" id="GO:0003700">
    <property type="term" value="F:DNA-binding transcription factor activity"/>
    <property type="evidence" value="ECO:0007669"/>
    <property type="project" value="TreeGrafter"/>
</dbReference>
<dbReference type="Proteomes" id="UP000321822">
    <property type="component" value="Unassembled WGS sequence"/>
</dbReference>
<keyword evidence="1" id="KW-0805">Transcription regulation</keyword>
<dbReference type="Gene3D" id="2.60.120.10">
    <property type="entry name" value="Jelly Rolls"/>
    <property type="match status" value="1"/>
</dbReference>
<dbReference type="SUPFAM" id="SSF46785">
    <property type="entry name" value="Winged helix' DNA-binding domain"/>
    <property type="match status" value="1"/>
</dbReference>
<comment type="caution">
    <text evidence="5">The sequence shown here is derived from an EMBL/GenBank/DDBJ whole genome shotgun (WGS) entry which is preliminary data.</text>
</comment>
<dbReference type="InterPro" id="IPR000595">
    <property type="entry name" value="cNMP-bd_dom"/>
</dbReference>
<evidence type="ECO:0000313" key="6">
    <source>
        <dbReference type="Proteomes" id="UP000321822"/>
    </source>
</evidence>
<evidence type="ECO:0000256" key="3">
    <source>
        <dbReference type="ARBA" id="ARBA00023163"/>
    </source>
</evidence>
<sequence>MTLSSKTTKKNATQHKHPRYVDCDNCSMQAICQPIGSDNQAIDLTNNYLTRRVEVSTEQSSSLPLNQSTDAILFEQAKPLTAIFAVCSGTFKLCQKNDEGVERIVGFRFPGELMAEDALFLETYNYSAVALGDNSVCEVFVDSLSACSQLAPELQQNLIQLLTKQSYEQQRNAQAITGKKSADCLLAAFLLNICQRNAKHSGNETTIELTISRQDIACFLGMRRETLSRLLSKFQHEQLISLNGKQLTLLSLNHLKQLSNQ</sequence>
<dbReference type="OrthoDB" id="7643467at2"/>
<keyword evidence="3" id="KW-0804">Transcription</keyword>
<dbReference type="Pfam" id="PF00027">
    <property type="entry name" value="cNMP_binding"/>
    <property type="match status" value="1"/>
</dbReference>
<dbReference type="InterPro" id="IPR012318">
    <property type="entry name" value="HTH_CRP"/>
</dbReference>
<dbReference type="PROSITE" id="PS51063">
    <property type="entry name" value="HTH_CRP_2"/>
    <property type="match status" value="1"/>
</dbReference>
<organism evidence="5 6">
    <name type="scientific">Colwellia demingiae</name>
    <dbReference type="NCBI Taxonomy" id="89401"/>
    <lineage>
        <taxon>Bacteria</taxon>
        <taxon>Pseudomonadati</taxon>
        <taxon>Pseudomonadota</taxon>
        <taxon>Gammaproteobacteria</taxon>
        <taxon>Alteromonadales</taxon>
        <taxon>Colwelliaceae</taxon>
        <taxon>Colwellia</taxon>
    </lineage>
</organism>
<dbReference type="PRINTS" id="PR00034">
    <property type="entry name" value="HTHCRP"/>
</dbReference>
<evidence type="ECO:0000259" key="4">
    <source>
        <dbReference type="PROSITE" id="PS51063"/>
    </source>
</evidence>
<evidence type="ECO:0000256" key="1">
    <source>
        <dbReference type="ARBA" id="ARBA00023015"/>
    </source>
</evidence>
<dbReference type="PANTHER" id="PTHR24567">
    <property type="entry name" value="CRP FAMILY TRANSCRIPTIONAL REGULATORY PROTEIN"/>
    <property type="match status" value="1"/>
</dbReference>
<evidence type="ECO:0000313" key="5">
    <source>
        <dbReference type="EMBL" id="TWX71964.1"/>
    </source>
</evidence>
<gene>
    <name evidence="5" type="ORF">ESZ36_01660</name>
</gene>
<accession>A0A5C6QSN7</accession>
<dbReference type="InterPro" id="IPR036390">
    <property type="entry name" value="WH_DNA-bd_sf"/>
</dbReference>
<protein>
    <submittedName>
        <fullName evidence="5">Cyclic nucleotide-binding domain-containing protein</fullName>
    </submittedName>
</protein>
<dbReference type="CDD" id="cd00092">
    <property type="entry name" value="HTH_CRP"/>
    <property type="match status" value="1"/>
</dbReference>